<dbReference type="PANTHER" id="PTHR33142">
    <property type="entry name" value="CYCLIN-DEPENDENT PROTEIN KINASE INHIBITOR SMR13"/>
    <property type="match status" value="1"/>
</dbReference>
<reference evidence="4 5" key="1">
    <citation type="journal article" date="2020" name="Nat. Food">
        <title>A phased Vanilla planifolia genome enables genetic improvement of flavour and production.</title>
        <authorList>
            <person name="Hasing T."/>
            <person name="Tang H."/>
            <person name="Brym M."/>
            <person name="Khazi F."/>
            <person name="Huang T."/>
            <person name="Chambers A.H."/>
        </authorList>
    </citation>
    <scope>NUCLEOTIDE SEQUENCE [LARGE SCALE GENOMIC DNA]</scope>
    <source>
        <tissue evidence="4">Leaf</tissue>
    </source>
</reference>
<evidence type="ECO:0000313" key="5">
    <source>
        <dbReference type="Proteomes" id="UP000636800"/>
    </source>
</evidence>
<evidence type="ECO:0000256" key="3">
    <source>
        <dbReference type="SAM" id="MobiDB-lite"/>
    </source>
</evidence>
<dbReference type="AlphaFoldDB" id="A0A835Q750"/>
<dbReference type="Proteomes" id="UP000636800">
    <property type="component" value="Unassembled WGS sequence"/>
</dbReference>
<keyword evidence="5" id="KW-1185">Reference proteome</keyword>
<feature type="region of interest" description="Disordered" evidence="3">
    <location>
        <begin position="76"/>
        <end position="122"/>
    </location>
</feature>
<name>A0A835Q750_VANPL</name>
<gene>
    <name evidence="4" type="ORF">HPP92_019196</name>
</gene>
<dbReference type="GO" id="GO:0032875">
    <property type="term" value="P:regulation of DNA endoreduplication"/>
    <property type="evidence" value="ECO:0007669"/>
    <property type="project" value="InterPro"/>
</dbReference>
<organism evidence="4 5">
    <name type="scientific">Vanilla planifolia</name>
    <name type="common">Vanilla</name>
    <dbReference type="NCBI Taxonomy" id="51239"/>
    <lineage>
        <taxon>Eukaryota</taxon>
        <taxon>Viridiplantae</taxon>
        <taxon>Streptophyta</taxon>
        <taxon>Embryophyta</taxon>
        <taxon>Tracheophyta</taxon>
        <taxon>Spermatophyta</taxon>
        <taxon>Magnoliopsida</taxon>
        <taxon>Liliopsida</taxon>
        <taxon>Asparagales</taxon>
        <taxon>Orchidaceae</taxon>
        <taxon>Vanilloideae</taxon>
        <taxon>Vanilleae</taxon>
        <taxon>Vanilla</taxon>
    </lineage>
</organism>
<evidence type="ECO:0000256" key="2">
    <source>
        <dbReference type="ARBA" id="ARBA00023306"/>
    </source>
</evidence>
<evidence type="ECO:0000256" key="1">
    <source>
        <dbReference type="ARBA" id="ARBA00023013"/>
    </source>
</evidence>
<dbReference type="InterPro" id="IPR040389">
    <property type="entry name" value="SMR"/>
</dbReference>
<protein>
    <submittedName>
        <fullName evidence="4">Uncharacterized protein</fullName>
    </submittedName>
</protein>
<keyword evidence="2" id="KW-0131">Cell cycle</keyword>
<sequence length="143" mass="16171">MADSKSSAQVCVHTDALQLTQYKPACNLAHQEFYSLGEVNITHRHRFLSSPQFPSSPFASSLSGEKQNREELLVTIESRDDEEEGYQTPTSPIHRIPAIINCPPTPKKPADTSRTRKRISRTRKKSEVSVFFIEKECHGPDVF</sequence>
<evidence type="ECO:0000313" key="4">
    <source>
        <dbReference type="EMBL" id="KAG0467616.1"/>
    </source>
</evidence>
<keyword evidence="1" id="KW-0649">Protein kinase inhibitor</keyword>
<dbReference type="OrthoDB" id="1938189at2759"/>
<dbReference type="PANTHER" id="PTHR33142:SF8">
    <property type="entry name" value="CYCLIN-DEPENDENT PROTEIN KINASE INHIBITOR SMR9"/>
    <property type="match status" value="1"/>
</dbReference>
<proteinExistence type="predicted"/>
<dbReference type="GO" id="GO:0004860">
    <property type="term" value="F:protein kinase inhibitor activity"/>
    <property type="evidence" value="ECO:0007669"/>
    <property type="project" value="UniProtKB-KW"/>
</dbReference>
<dbReference type="EMBL" id="JADCNL010000009">
    <property type="protein sequence ID" value="KAG0467616.1"/>
    <property type="molecule type" value="Genomic_DNA"/>
</dbReference>
<accession>A0A835Q750</accession>
<comment type="caution">
    <text evidence="4">The sequence shown here is derived from an EMBL/GenBank/DDBJ whole genome shotgun (WGS) entry which is preliminary data.</text>
</comment>